<dbReference type="OrthoDB" id="9764669at2"/>
<dbReference type="Proteomes" id="UP000324760">
    <property type="component" value="Chromosome"/>
</dbReference>
<reference evidence="15 16" key="1">
    <citation type="journal article" date="2019" name="Biochem. Eng. J.">
        <title>Metabolic engineering of the marine bacteria Neptunomonas concharum for the production of acetoin and meso-2,3-butanediol from acetate.</title>
        <authorList>
            <person name="Li W."/>
            <person name="Pu N."/>
            <person name="Liu C.-X."/>
            <person name="Yuan Q.-P."/>
            <person name="Li Z.-J."/>
        </authorList>
    </citation>
    <scope>NUCLEOTIDE SEQUENCE [LARGE SCALE GENOMIC DNA]</scope>
    <source>
        <strain evidence="15 16">JCM17730</strain>
    </source>
</reference>
<protein>
    <submittedName>
        <fullName evidence="15">TonB-dependent receptor</fullName>
    </submittedName>
</protein>
<comment type="subcellular location">
    <subcellularLocation>
        <location evidence="1 10">Cell outer membrane</location>
        <topology evidence="1 10">Multi-pass membrane protein</topology>
    </subcellularLocation>
</comment>
<dbReference type="RefSeq" id="WP_138987361.1">
    <property type="nucleotide sequence ID" value="NZ_CP043869.1"/>
</dbReference>
<dbReference type="GO" id="GO:0015889">
    <property type="term" value="P:cobalamin transport"/>
    <property type="evidence" value="ECO:0007669"/>
    <property type="project" value="TreeGrafter"/>
</dbReference>
<comment type="similarity">
    <text evidence="10 11">Belongs to the TonB-dependent receptor family.</text>
</comment>
<dbReference type="Gene3D" id="2.170.130.10">
    <property type="entry name" value="TonB-dependent receptor, plug domain"/>
    <property type="match status" value="1"/>
</dbReference>
<evidence type="ECO:0000256" key="10">
    <source>
        <dbReference type="PROSITE-ProRule" id="PRU01360"/>
    </source>
</evidence>
<evidence type="ECO:0000256" key="11">
    <source>
        <dbReference type="RuleBase" id="RU003357"/>
    </source>
</evidence>
<organism evidence="15 16">
    <name type="scientific">Neptunomonas concharum</name>
    <dbReference type="NCBI Taxonomy" id="1031538"/>
    <lineage>
        <taxon>Bacteria</taxon>
        <taxon>Pseudomonadati</taxon>
        <taxon>Pseudomonadota</taxon>
        <taxon>Gammaproteobacteria</taxon>
        <taxon>Oceanospirillales</taxon>
        <taxon>Oceanospirillaceae</taxon>
        <taxon>Neptunomonas</taxon>
    </lineage>
</organism>
<evidence type="ECO:0000256" key="2">
    <source>
        <dbReference type="ARBA" id="ARBA00022448"/>
    </source>
</evidence>
<keyword evidence="4 10" id="KW-0812">Transmembrane</keyword>
<name>A0A5P1RAS5_9GAMM</name>
<evidence type="ECO:0000313" key="15">
    <source>
        <dbReference type="EMBL" id="QEQ96749.1"/>
    </source>
</evidence>
<evidence type="ECO:0000256" key="12">
    <source>
        <dbReference type="SAM" id="SignalP"/>
    </source>
</evidence>
<evidence type="ECO:0000256" key="4">
    <source>
        <dbReference type="ARBA" id="ARBA00022692"/>
    </source>
</evidence>
<proteinExistence type="inferred from homology"/>
<feature type="signal peptide" evidence="12">
    <location>
        <begin position="1"/>
        <end position="21"/>
    </location>
</feature>
<evidence type="ECO:0000256" key="7">
    <source>
        <dbReference type="ARBA" id="ARBA00023077"/>
    </source>
</evidence>
<dbReference type="KEGG" id="ncu:F0U83_08480"/>
<gene>
    <name evidence="15" type="ORF">F0U83_08480</name>
</gene>
<evidence type="ECO:0000256" key="8">
    <source>
        <dbReference type="ARBA" id="ARBA00023136"/>
    </source>
</evidence>
<keyword evidence="5 12" id="KW-0732">Signal</keyword>
<dbReference type="SUPFAM" id="SSF56935">
    <property type="entry name" value="Porins"/>
    <property type="match status" value="1"/>
</dbReference>
<evidence type="ECO:0000313" key="16">
    <source>
        <dbReference type="Proteomes" id="UP000324760"/>
    </source>
</evidence>
<evidence type="ECO:0000256" key="1">
    <source>
        <dbReference type="ARBA" id="ARBA00004571"/>
    </source>
</evidence>
<keyword evidence="7 11" id="KW-0798">TonB box</keyword>
<dbReference type="CDD" id="cd01347">
    <property type="entry name" value="ligand_gated_channel"/>
    <property type="match status" value="1"/>
</dbReference>
<dbReference type="Gene3D" id="2.40.170.20">
    <property type="entry name" value="TonB-dependent receptor, beta-barrel domain"/>
    <property type="match status" value="1"/>
</dbReference>
<keyword evidence="16" id="KW-1185">Reference proteome</keyword>
<feature type="domain" description="TonB-dependent receptor-like beta-barrel" evidence="13">
    <location>
        <begin position="203"/>
        <end position="572"/>
    </location>
</feature>
<dbReference type="InterPro" id="IPR036942">
    <property type="entry name" value="Beta-barrel_TonB_sf"/>
</dbReference>
<dbReference type="PANTHER" id="PTHR30069:SF53">
    <property type="entry name" value="COLICIN I RECEPTOR-RELATED"/>
    <property type="match status" value="1"/>
</dbReference>
<dbReference type="EMBL" id="CP043869">
    <property type="protein sequence ID" value="QEQ96749.1"/>
    <property type="molecule type" value="Genomic_DNA"/>
</dbReference>
<evidence type="ECO:0000256" key="9">
    <source>
        <dbReference type="ARBA" id="ARBA00023237"/>
    </source>
</evidence>
<evidence type="ECO:0000256" key="5">
    <source>
        <dbReference type="ARBA" id="ARBA00022729"/>
    </source>
</evidence>
<keyword evidence="6" id="KW-0406">Ion transport</keyword>
<dbReference type="InterPro" id="IPR039426">
    <property type="entry name" value="TonB-dep_rcpt-like"/>
</dbReference>
<dbReference type="InterPro" id="IPR037066">
    <property type="entry name" value="Plug_dom_sf"/>
</dbReference>
<dbReference type="Pfam" id="PF07715">
    <property type="entry name" value="Plug"/>
    <property type="match status" value="1"/>
</dbReference>
<evidence type="ECO:0000256" key="3">
    <source>
        <dbReference type="ARBA" id="ARBA00022452"/>
    </source>
</evidence>
<dbReference type="PANTHER" id="PTHR30069">
    <property type="entry name" value="TONB-DEPENDENT OUTER MEMBRANE RECEPTOR"/>
    <property type="match status" value="1"/>
</dbReference>
<keyword evidence="8 10" id="KW-0472">Membrane</keyword>
<evidence type="ECO:0000259" key="13">
    <source>
        <dbReference type="Pfam" id="PF00593"/>
    </source>
</evidence>
<dbReference type="PROSITE" id="PS52016">
    <property type="entry name" value="TONB_DEPENDENT_REC_3"/>
    <property type="match status" value="1"/>
</dbReference>
<keyword evidence="9 10" id="KW-0998">Cell outer membrane</keyword>
<dbReference type="GO" id="GO:0006811">
    <property type="term" value="P:monoatomic ion transport"/>
    <property type="evidence" value="ECO:0007669"/>
    <property type="project" value="UniProtKB-KW"/>
</dbReference>
<feature type="domain" description="TonB-dependent receptor plug" evidence="14">
    <location>
        <begin position="40"/>
        <end position="146"/>
    </location>
</feature>
<evidence type="ECO:0000256" key="6">
    <source>
        <dbReference type="ARBA" id="ARBA00023065"/>
    </source>
</evidence>
<keyword evidence="3 10" id="KW-1134">Transmembrane beta strand</keyword>
<keyword evidence="2 10" id="KW-0813">Transport</keyword>
<dbReference type="Pfam" id="PF00593">
    <property type="entry name" value="TonB_dep_Rec_b-barrel"/>
    <property type="match status" value="1"/>
</dbReference>
<dbReference type="GO" id="GO:0009279">
    <property type="term" value="C:cell outer membrane"/>
    <property type="evidence" value="ECO:0007669"/>
    <property type="project" value="UniProtKB-SubCell"/>
</dbReference>
<dbReference type="InterPro" id="IPR000531">
    <property type="entry name" value="Beta-barrel_TonB"/>
</dbReference>
<dbReference type="InterPro" id="IPR012910">
    <property type="entry name" value="Plug_dom"/>
</dbReference>
<keyword evidence="15" id="KW-0675">Receptor</keyword>
<feature type="chain" id="PRO_5024815329" evidence="12">
    <location>
        <begin position="22"/>
        <end position="599"/>
    </location>
</feature>
<evidence type="ECO:0000259" key="14">
    <source>
        <dbReference type="Pfam" id="PF07715"/>
    </source>
</evidence>
<accession>A0A5P1RAS5</accession>
<dbReference type="AlphaFoldDB" id="A0A5P1RAS5"/>
<sequence length="599" mass="65073">MKTFSHSILATLCCYSTLASAQQEAIKEIVVTAARSAQTVDETLASVTVIDRQDIERSQATTVAEVIQKTPGVSITNAGGLGKSTGVYLRGTAAKDLLVLIDGIRVGSATLGQVAFEELNLSQVERIEIVRGPRSSLYGSDAAGGVIQIFTRKGAKKFTPSLSVSAGSDQTRSANLNVRGGNETLWYSLGASAVSTDGFDAKIGDDDDKDGYKNQGAHFRVGTYLEGGHQVETFFSMTDSDNEYDGWTNQADALSKVLGVRGLVSLTDNWALNVTAGRSWDKTKNSSNGVFSSAFNTQRDSISLQNDIHLGSNLLVAGVDLQRDKVESSNDYAEDSRLNKAIFAQYMLMAGSSDVEFSLRADDNEQFGTHTTGGVAWGIPLNDRIRFAASYATAFKAPSFNDLYYPYGGNPDLVPEESDTFELSLKGEYAQVNWQAALYQTRFDNMIAWTPDAGGNWTPSNVNEARIRGLELEAGYQLNDWLFSGNVALLDPEVSSGINKGNRLQRRASQILNLNVDRQLGAFSFGATLHAENRRYTSNANTDHLGGFGTVDLRAAYQLTPEWLVKAKVANLLDKGYQTVKGYNQPGTEFLLTLAYQPR</sequence>